<reference evidence="3" key="1">
    <citation type="submission" date="2016-10" db="EMBL/GenBank/DDBJ databases">
        <authorList>
            <person name="Varghese N."/>
            <person name="Submissions S."/>
        </authorList>
    </citation>
    <scope>NUCLEOTIDE SEQUENCE [LARGE SCALE GENOMIC DNA]</scope>
    <source>
        <strain evidence="3">IBRC-M10078</strain>
    </source>
</reference>
<dbReference type="GO" id="GO:0005525">
    <property type="term" value="F:GTP binding"/>
    <property type="evidence" value="ECO:0007669"/>
    <property type="project" value="InterPro"/>
</dbReference>
<name>A0A1H0S7Z8_9BACI</name>
<organism evidence="2 3">
    <name type="scientific">Litchfieldia salsa</name>
    <dbReference type="NCBI Taxonomy" id="930152"/>
    <lineage>
        <taxon>Bacteria</taxon>
        <taxon>Bacillati</taxon>
        <taxon>Bacillota</taxon>
        <taxon>Bacilli</taxon>
        <taxon>Bacillales</taxon>
        <taxon>Bacillaceae</taxon>
        <taxon>Litchfieldia</taxon>
    </lineage>
</organism>
<evidence type="ECO:0000259" key="1">
    <source>
        <dbReference type="Pfam" id="PF03205"/>
    </source>
</evidence>
<dbReference type="CDD" id="cd03116">
    <property type="entry name" value="MobB"/>
    <property type="match status" value="1"/>
</dbReference>
<dbReference type="GO" id="GO:0006777">
    <property type="term" value="P:Mo-molybdopterin cofactor biosynthetic process"/>
    <property type="evidence" value="ECO:0007669"/>
    <property type="project" value="InterPro"/>
</dbReference>
<dbReference type="EMBL" id="FNJU01000002">
    <property type="protein sequence ID" value="SDP37880.1"/>
    <property type="molecule type" value="Genomic_DNA"/>
</dbReference>
<dbReference type="NCBIfam" id="TIGR00176">
    <property type="entry name" value="mobB"/>
    <property type="match status" value="1"/>
</dbReference>
<dbReference type="Gene3D" id="3.40.50.300">
    <property type="entry name" value="P-loop containing nucleotide triphosphate hydrolases"/>
    <property type="match status" value="1"/>
</dbReference>
<evidence type="ECO:0000313" key="2">
    <source>
        <dbReference type="EMBL" id="SDP37880.1"/>
    </source>
</evidence>
<dbReference type="InterPro" id="IPR027417">
    <property type="entry name" value="P-loop_NTPase"/>
</dbReference>
<dbReference type="STRING" id="930152.SAMN05216565_102589"/>
<dbReference type="PANTHER" id="PTHR40072">
    <property type="entry name" value="MOLYBDOPTERIN-GUANINE DINUCLEOTIDE BIOSYNTHESIS ADAPTER PROTEIN-RELATED"/>
    <property type="match status" value="1"/>
</dbReference>
<dbReference type="InterPro" id="IPR004435">
    <property type="entry name" value="MobB_dom"/>
</dbReference>
<dbReference type="AlphaFoldDB" id="A0A1H0S7Z8"/>
<dbReference type="RefSeq" id="WP_090851253.1">
    <property type="nucleotide sequence ID" value="NZ_FNJU01000002.1"/>
</dbReference>
<dbReference type="Proteomes" id="UP000199159">
    <property type="component" value="Unassembled WGS sequence"/>
</dbReference>
<gene>
    <name evidence="2" type="ORF">SAMN05216565_102589</name>
</gene>
<sequence length="176" mass="19963">MVVGVTTPILQVVGYQNSGKTTLVEKLVTYFTNEGLKIGTMKHHGHGGKPLANDHGKDTDRHRKAGAIATGIEGDGTLQLQVMKQSWSLEDLLSFYHLLPLDLIVVEGYKNEAYPKLVMIRKKDDLELLTKITNIVAIISWLDLEELKIYEQPIFSIHQDQQLLEWLRCYVRDYSG</sequence>
<dbReference type="Pfam" id="PF03205">
    <property type="entry name" value="MobB"/>
    <property type="match status" value="1"/>
</dbReference>
<dbReference type="OrthoDB" id="9786803at2"/>
<dbReference type="PANTHER" id="PTHR40072:SF1">
    <property type="entry name" value="MOLYBDOPTERIN-GUANINE DINUCLEOTIDE BIOSYNTHESIS ADAPTER PROTEIN"/>
    <property type="match status" value="1"/>
</dbReference>
<keyword evidence="3" id="KW-1185">Reference proteome</keyword>
<protein>
    <submittedName>
        <fullName evidence="2">Molybdopterin-guanine dinucleotide biosynthesis protein B</fullName>
    </submittedName>
</protein>
<proteinExistence type="predicted"/>
<feature type="domain" description="Molybdopterin-guanine dinucleotide biosynthesis protein B (MobB)" evidence="1">
    <location>
        <begin position="9"/>
        <end position="141"/>
    </location>
</feature>
<dbReference type="SUPFAM" id="SSF52540">
    <property type="entry name" value="P-loop containing nucleoside triphosphate hydrolases"/>
    <property type="match status" value="1"/>
</dbReference>
<dbReference type="InterPro" id="IPR052539">
    <property type="entry name" value="MGD_biosynthesis_adapter"/>
</dbReference>
<accession>A0A1H0S7Z8</accession>
<evidence type="ECO:0000313" key="3">
    <source>
        <dbReference type="Proteomes" id="UP000199159"/>
    </source>
</evidence>